<evidence type="ECO:0000256" key="4">
    <source>
        <dbReference type="ARBA" id="ARBA00022777"/>
    </source>
</evidence>
<dbReference type="EMBL" id="MSFM01000001">
    <property type="protein sequence ID" value="PKY09072.1"/>
    <property type="molecule type" value="Genomic_DNA"/>
</dbReference>
<dbReference type="RefSeq" id="XP_024697666.1">
    <property type="nucleotide sequence ID" value="XM_024837976.1"/>
</dbReference>
<dbReference type="InterPro" id="IPR051175">
    <property type="entry name" value="CLK_kinases"/>
</dbReference>
<evidence type="ECO:0000313" key="8">
    <source>
        <dbReference type="EMBL" id="PKY09072.1"/>
    </source>
</evidence>
<dbReference type="GO" id="GO:0043484">
    <property type="term" value="P:regulation of RNA splicing"/>
    <property type="evidence" value="ECO:0007669"/>
    <property type="project" value="TreeGrafter"/>
</dbReference>
<keyword evidence="3 6" id="KW-0547">Nucleotide-binding</keyword>
<evidence type="ECO:0000313" key="9">
    <source>
        <dbReference type="Proteomes" id="UP000234254"/>
    </source>
</evidence>
<comment type="caution">
    <text evidence="8">The sequence shown here is derived from an EMBL/GenBank/DDBJ whole genome shotgun (WGS) entry which is preliminary data.</text>
</comment>
<dbReference type="VEuPathDB" id="FungiDB:P168DRAFT_294804"/>
<feature type="binding site" evidence="6">
    <location>
        <position position="90"/>
    </location>
    <ligand>
        <name>ATP</name>
        <dbReference type="ChEBI" id="CHEBI:30616"/>
    </ligand>
</feature>
<dbReference type="Gene3D" id="3.30.200.20">
    <property type="entry name" value="Phosphorylase Kinase, domain 1"/>
    <property type="match status" value="1"/>
</dbReference>
<keyword evidence="5 6" id="KW-0067">ATP-binding</keyword>
<dbReference type="GO" id="GO:0004674">
    <property type="term" value="F:protein serine/threonine kinase activity"/>
    <property type="evidence" value="ECO:0007669"/>
    <property type="project" value="UniProtKB-KW"/>
</dbReference>
<dbReference type="AlphaFoldDB" id="A0A2I1DGR9"/>
<dbReference type="Proteomes" id="UP000234254">
    <property type="component" value="Unassembled WGS sequence"/>
</dbReference>
<organism evidence="8 9">
    <name type="scientific">Aspergillus campestris (strain IBT 28561)</name>
    <dbReference type="NCBI Taxonomy" id="1392248"/>
    <lineage>
        <taxon>Eukaryota</taxon>
        <taxon>Fungi</taxon>
        <taxon>Dikarya</taxon>
        <taxon>Ascomycota</taxon>
        <taxon>Pezizomycotina</taxon>
        <taxon>Eurotiomycetes</taxon>
        <taxon>Eurotiomycetidae</taxon>
        <taxon>Eurotiales</taxon>
        <taxon>Aspergillaceae</taxon>
        <taxon>Aspergillus</taxon>
        <taxon>Aspergillus subgen. Circumdati</taxon>
    </lineage>
</organism>
<dbReference type="GO" id="GO:0005634">
    <property type="term" value="C:nucleus"/>
    <property type="evidence" value="ECO:0007669"/>
    <property type="project" value="TreeGrafter"/>
</dbReference>
<dbReference type="PANTHER" id="PTHR45646">
    <property type="entry name" value="SERINE/THREONINE-PROTEIN KINASE DOA-RELATED"/>
    <property type="match status" value="1"/>
</dbReference>
<dbReference type="InterPro" id="IPR017441">
    <property type="entry name" value="Protein_kinase_ATP_BS"/>
</dbReference>
<evidence type="ECO:0000256" key="3">
    <source>
        <dbReference type="ARBA" id="ARBA00022741"/>
    </source>
</evidence>
<dbReference type="PROSITE" id="PS00107">
    <property type="entry name" value="PROTEIN_KINASE_ATP"/>
    <property type="match status" value="1"/>
</dbReference>
<dbReference type="Pfam" id="PF00069">
    <property type="entry name" value="Pkinase"/>
    <property type="match status" value="2"/>
</dbReference>
<evidence type="ECO:0000256" key="6">
    <source>
        <dbReference type="PROSITE-ProRule" id="PRU10141"/>
    </source>
</evidence>
<keyword evidence="2" id="KW-0808">Transferase</keyword>
<dbReference type="GO" id="GO:0005524">
    <property type="term" value="F:ATP binding"/>
    <property type="evidence" value="ECO:0007669"/>
    <property type="project" value="UniProtKB-UniRule"/>
</dbReference>
<dbReference type="SUPFAM" id="SSF56112">
    <property type="entry name" value="Protein kinase-like (PK-like)"/>
    <property type="match status" value="1"/>
</dbReference>
<keyword evidence="4" id="KW-0418">Kinase</keyword>
<evidence type="ECO:0000256" key="5">
    <source>
        <dbReference type="ARBA" id="ARBA00022840"/>
    </source>
</evidence>
<keyword evidence="9" id="KW-1185">Reference proteome</keyword>
<dbReference type="GeneID" id="36545500"/>
<feature type="domain" description="Protein kinase" evidence="7">
    <location>
        <begin position="61"/>
        <end position="413"/>
    </location>
</feature>
<name>A0A2I1DGR9_ASPC2</name>
<dbReference type="InterPro" id="IPR000719">
    <property type="entry name" value="Prot_kinase_dom"/>
</dbReference>
<dbReference type="PANTHER" id="PTHR45646:SF11">
    <property type="entry name" value="SERINE_THREONINE-PROTEIN KINASE DOA"/>
    <property type="match status" value="1"/>
</dbReference>
<sequence length="416" mass="47390">MNPFIRLSRFLRRPPSSRRSISTRTPPKLDSFTKNEEERMPAFTRGLYYPVNLGDIFHSRYKVLSKLGYGANSTVWFCRDLQHHQYVALKIYTGSSNRNSSSPRANQEVRVLEHLAKMKTNHPGSSCVHNMKGKFELIGSSGVHQCIVFEPLVTSLLHFQATLDPKSLTEDMLKGALQQLLMALDYLHAEGGVVHTDIQAKNIIISAKDDSIFHEWENQEADDPSPRKIDGGSNYTVYQSRPFHRTKGWNRSFGMPLLCDFGEARLGKGVHDGLVQPDIYRAPEVILGLRWTSKVDIWNVGVLIWDLFEDHHLFDGRGPDGRHSDVHLLAEMVAMLGPPPVGFLSQSPHSWNYWNSSGEWIGSAGVPDMSLEDSEEYLAGENKETFLRFMRKMLRWDPEERQSARELLTDPWLTSP</sequence>
<evidence type="ECO:0000256" key="2">
    <source>
        <dbReference type="ARBA" id="ARBA00022679"/>
    </source>
</evidence>
<accession>A0A2I1DGR9</accession>
<keyword evidence="1" id="KW-0723">Serine/threonine-protein kinase</keyword>
<dbReference type="OrthoDB" id="5979581at2759"/>
<evidence type="ECO:0000256" key="1">
    <source>
        <dbReference type="ARBA" id="ARBA00022527"/>
    </source>
</evidence>
<proteinExistence type="predicted"/>
<reference evidence="8" key="1">
    <citation type="submission" date="2016-12" db="EMBL/GenBank/DDBJ databases">
        <title>The genomes of Aspergillus section Nigri reveals drivers in fungal speciation.</title>
        <authorList>
            <consortium name="DOE Joint Genome Institute"/>
            <person name="Vesth T.C."/>
            <person name="Nybo J."/>
            <person name="Theobald S."/>
            <person name="Brandl J."/>
            <person name="Frisvad J.C."/>
            <person name="Nielsen K.F."/>
            <person name="Lyhne E.K."/>
            <person name="Kogle M.E."/>
            <person name="Kuo A."/>
            <person name="Riley R."/>
            <person name="Clum A."/>
            <person name="Nolan M."/>
            <person name="Lipzen A."/>
            <person name="Salamov A."/>
            <person name="Henrissat B."/>
            <person name="Wiebenga A."/>
            <person name="De vries R.P."/>
            <person name="Grigoriev I.V."/>
            <person name="Mortensen U.H."/>
            <person name="Andersen M.R."/>
            <person name="Baker S.E."/>
        </authorList>
    </citation>
    <scope>NUCLEOTIDE SEQUENCE</scope>
    <source>
        <strain evidence="8">IBT 28561</strain>
    </source>
</reference>
<dbReference type="PROSITE" id="PS50011">
    <property type="entry name" value="PROTEIN_KINASE_DOM"/>
    <property type="match status" value="1"/>
</dbReference>
<dbReference type="InterPro" id="IPR011009">
    <property type="entry name" value="Kinase-like_dom_sf"/>
</dbReference>
<gene>
    <name evidence="8" type="ORF">P168DRAFT_294804</name>
</gene>
<dbReference type="Gene3D" id="1.10.510.10">
    <property type="entry name" value="Transferase(Phosphotransferase) domain 1"/>
    <property type="match status" value="1"/>
</dbReference>
<protein>
    <submittedName>
        <fullName evidence="8">Kinase-like protein</fullName>
    </submittedName>
</protein>
<evidence type="ECO:0000259" key="7">
    <source>
        <dbReference type="PROSITE" id="PS50011"/>
    </source>
</evidence>